<dbReference type="AlphaFoldDB" id="W3X603"/>
<dbReference type="Gene3D" id="4.10.240.10">
    <property type="entry name" value="Zn(2)-C6 fungal-type DNA-binding domain"/>
    <property type="match status" value="1"/>
</dbReference>
<dbReference type="GO" id="GO:0003677">
    <property type="term" value="F:DNA binding"/>
    <property type="evidence" value="ECO:0007669"/>
    <property type="project" value="UniProtKB-KW"/>
</dbReference>
<evidence type="ECO:0000256" key="2">
    <source>
        <dbReference type="ARBA" id="ARBA00023015"/>
    </source>
</evidence>
<dbReference type="RefSeq" id="XP_007833332.1">
    <property type="nucleotide sequence ID" value="XM_007835141.1"/>
</dbReference>
<proteinExistence type="predicted"/>
<dbReference type="InParanoid" id="W3X603"/>
<dbReference type="InterPro" id="IPR013700">
    <property type="entry name" value="AflR"/>
</dbReference>
<feature type="compositionally biased region" description="Low complexity" evidence="6">
    <location>
        <begin position="325"/>
        <end position="348"/>
    </location>
</feature>
<evidence type="ECO:0000256" key="1">
    <source>
        <dbReference type="ARBA" id="ARBA00022723"/>
    </source>
</evidence>
<dbReference type="GeneID" id="19271573"/>
<dbReference type="InterPro" id="IPR001138">
    <property type="entry name" value="Zn2Cys6_DnaBD"/>
</dbReference>
<dbReference type="SMART" id="SM00066">
    <property type="entry name" value="GAL4"/>
    <property type="match status" value="1"/>
</dbReference>
<accession>W3X603</accession>
<dbReference type="InterPro" id="IPR036864">
    <property type="entry name" value="Zn2-C6_fun-type_DNA-bd_sf"/>
</dbReference>
<feature type="domain" description="Zn(2)-C6 fungal-type" evidence="7">
    <location>
        <begin position="14"/>
        <end position="44"/>
    </location>
</feature>
<reference evidence="9" key="1">
    <citation type="journal article" date="2015" name="BMC Genomics">
        <title>Genomic and transcriptomic analysis of the endophytic fungus Pestalotiopsis fici reveals its lifestyle and high potential for synthesis of natural products.</title>
        <authorList>
            <person name="Wang X."/>
            <person name="Zhang X."/>
            <person name="Liu L."/>
            <person name="Xiang M."/>
            <person name="Wang W."/>
            <person name="Sun X."/>
            <person name="Che Y."/>
            <person name="Guo L."/>
            <person name="Liu G."/>
            <person name="Guo L."/>
            <person name="Wang C."/>
            <person name="Yin W.B."/>
            <person name="Stadler M."/>
            <person name="Zhang X."/>
            <person name="Liu X."/>
        </authorList>
    </citation>
    <scope>NUCLEOTIDE SEQUENCE [LARGE SCALE GENOMIC DNA]</scope>
    <source>
        <strain evidence="9">W106-1 / CGMCC3.15140</strain>
    </source>
</reference>
<feature type="compositionally biased region" description="Basic and acidic residues" evidence="6">
    <location>
        <begin position="67"/>
        <end position="88"/>
    </location>
</feature>
<evidence type="ECO:0000256" key="3">
    <source>
        <dbReference type="ARBA" id="ARBA00023125"/>
    </source>
</evidence>
<keyword evidence="2" id="KW-0805">Transcription regulation</keyword>
<dbReference type="EMBL" id="KI912112">
    <property type="protein sequence ID" value="ETS81558.1"/>
    <property type="molecule type" value="Genomic_DNA"/>
</dbReference>
<organism evidence="8 9">
    <name type="scientific">Pestalotiopsis fici (strain W106-1 / CGMCC3.15140)</name>
    <dbReference type="NCBI Taxonomy" id="1229662"/>
    <lineage>
        <taxon>Eukaryota</taxon>
        <taxon>Fungi</taxon>
        <taxon>Dikarya</taxon>
        <taxon>Ascomycota</taxon>
        <taxon>Pezizomycotina</taxon>
        <taxon>Sordariomycetes</taxon>
        <taxon>Xylariomycetidae</taxon>
        <taxon>Amphisphaeriales</taxon>
        <taxon>Sporocadaceae</taxon>
        <taxon>Pestalotiopsis</taxon>
    </lineage>
</organism>
<dbReference type="OMA" id="SECANIG"/>
<evidence type="ECO:0000313" key="8">
    <source>
        <dbReference type="EMBL" id="ETS81558.1"/>
    </source>
</evidence>
<keyword evidence="4" id="KW-0804">Transcription</keyword>
<evidence type="ECO:0000259" key="7">
    <source>
        <dbReference type="PROSITE" id="PS50048"/>
    </source>
</evidence>
<dbReference type="SUPFAM" id="SSF57701">
    <property type="entry name" value="Zn2/Cys6 DNA-binding domain"/>
    <property type="match status" value="1"/>
</dbReference>
<keyword evidence="3" id="KW-0238">DNA-binding</keyword>
<dbReference type="GO" id="GO:0000981">
    <property type="term" value="F:DNA-binding transcription factor activity, RNA polymerase II-specific"/>
    <property type="evidence" value="ECO:0007669"/>
    <property type="project" value="InterPro"/>
</dbReference>
<dbReference type="Proteomes" id="UP000030651">
    <property type="component" value="Unassembled WGS sequence"/>
</dbReference>
<dbReference type="HOGENOM" id="CLU_043976_0_0_1"/>
<dbReference type="PROSITE" id="PS50048">
    <property type="entry name" value="ZN2_CY6_FUNGAL_2"/>
    <property type="match status" value="1"/>
</dbReference>
<evidence type="ECO:0000313" key="9">
    <source>
        <dbReference type="Proteomes" id="UP000030651"/>
    </source>
</evidence>
<dbReference type="OrthoDB" id="2328572at2759"/>
<keyword evidence="9" id="KW-1185">Reference proteome</keyword>
<protein>
    <recommendedName>
        <fullName evidence="7">Zn(2)-C6 fungal-type domain-containing protein</fullName>
    </recommendedName>
</protein>
<dbReference type="KEGG" id="pfy:PFICI_06560"/>
<dbReference type="GO" id="GO:0045122">
    <property type="term" value="P:aflatoxin biosynthetic process"/>
    <property type="evidence" value="ECO:0007669"/>
    <property type="project" value="InterPro"/>
</dbReference>
<keyword evidence="5" id="KW-0539">Nucleus</keyword>
<gene>
    <name evidence="8" type="ORF">PFICI_06560</name>
</gene>
<feature type="region of interest" description="Disordered" evidence="6">
    <location>
        <begin position="322"/>
        <end position="348"/>
    </location>
</feature>
<name>W3X603_PESFW</name>
<dbReference type="eggNOG" id="ENOG502SUCM">
    <property type="taxonomic scope" value="Eukaryota"/>
</dbReference>
<evidence type="ECO:0000256" key="6">
    <source>
        <dbReference type="SAM" id="MobiDB-lite"/>
    </source>
</evidence>
<dbReference type="GO" id="GO:0008270">
    <property type="term" value="F:zinc ion binding"/>
    <property type="evidence" value="ECO:0007669"/>
    <property type="project" value="InterPro"/>
</dbReference>
<evidence type="ECO:0000256" key="5">
    <source>
        <dbReference type="ARBA" id="ARBA00023242"/>
    </source>
</evidence>
<evidence type="ECO:0000256" key="4">
    <source>
        <dbReference type="ARBA" id="ARBA00023163"/>
    </source>
</evidence>
<dbReference type="Pfam" id="PF00172">
    <property type="entry name" value="Zn_clus"/>
    <property type="match status" value="1"/>
</dbReference>
<dbReference type="GO" id="GO:0005634">
    <property type="term" value="C:nucleus"/>
    <property type="evidence" value="ECO:0007669"/>
    <property type="project" value="InterPro"/>
</dbReference>
<dbReference type="PANTHER" id="PTHR31069:SF31">
    <property type="entry name" value="MONODICTYPHENONE CLUSTER TRANSCRIPTION FACTOR-RELATED"/>
    <property type="match status" value="1"/>
</dbReference>
<sequence>MATKPPRQPKLRSSCDGCGAAKLKCDRRQPTCGRCADLGVTCIYGVSRKMGKPPRDRLQLSASRGKSPADRRPSSAEKRKFDDSDFQCHRQRRSGSETMSSLSAASSTSSNNEMESAWGSVNGDDFVSMGTSNTTMLDAFPPLTNFASMDLGDWALSDELSSNNLDKLDPDLLATFEWPDFDSTATPPPYGQQSHSESIGSFPLPFKGDKLSSAPDGCNCLRETHEILRNLSLINPNKTPTPLAPGPMISGAGHFPLDFVLNLNRECSEHLGRLLNCSCVSCPHLGLLHASIISQILMWYHQEGTSSMSSPNHMSPFMNTKTVDTTSRPRPRPSGITTSSSSSASLWSGSTAIGSSTTTGGTNTPTLGQASGQMAMGCFIIDDERVQSALRIQLLLAELTKIGSLISAFSAQSPKIVSASGTVDPLYKSLGSWLSKEHASIVDLLRAKLSEISI</sequence>
<dbReference type="InterPro" id="IPR050675">
    <property type="entry name" value="OAF3"/>
</dbReference>
<dbReference type="CDD" id="cd00067">
    <property type="entry name" value="GAL4"/>
    <property type="match status" value="1"/>
</dbReference>
<dbReference type="Pfam" id="PF08493">
    <property type="entry name" value="AflR"/>
    <property type="match status" value="1"/>
</dbReference>
<feature type="region of interest" description="Disordered" evidence="6">
    <location>
        <begin position="46"/>
        <end position="117"/>
    </location>
</feature>
<dbReference type="PANTHER" id="PTHR31069">
    <property type="entry name" value="OLEATE-ACTIVATED TRANSCRIPTION FACTOR 1-RELATED"/>
    <property type="match status" value="1"/>
</dbReference>
<feature type="compositionally biased region" description="Low complexity" evidence="6">
    <location>
        <begin position="96"/>
        <end position="117"/>
    </location>
</feature>
<keyword evidence="1" id="KW-0479">Metal-binding</keyword>
<dbReference type="PRINTS" id="PR00755">
    <property type="entry name" value="AFLATOXINBRP"/>
</dbReference>